<dbReference type="AlphaFoldDB" id="A0A316YNB5"/>
<feature type="domain" description="Fumarylacetoacetase-like C-terminal" evidence="3">
    <location>
        <begin position="17"/>
        <end position="200"/>
    </location>
</feature>
<dbReference type="STRING" id="215250.A0A316YNB5"/>
<sequence length="214" mass="23552">MLTAVPIERFTSFGRKIIAFGLSYKHNWPAEAITVGSKKPEPLLFIKPPSTYTLQGGRPLEVPSGCEVHHEVELAIVIGKEGRDLPISSAESYIAGYALALDMTAKNVQAAERERRIPWTISKGLDTFTPISDFISCEALGDPHDVYLELDINGKEAQRGHTSNLLYPIAELISYASSIMSLERGDVILTGSPPNVGPVKALKRWSRKEVIDKH</sequence>
<dbReference type="RefSeq" id="XP_025378065.1">
    <property type="nucleotide sequence ID" value="XM_025525056.1"/>
</dbReference>
<accession>A0A316YNB5</accession>
<gene>
    <name evidence="4" type="ORF">FA10DRAFT_302060</name>
</gene>
<evidence type="ECO:0000313" key="4">
    <source>
        <dbReference type="EMBL" id="PWN90867.1"/>
    </source>
</evidence>
<evidence type="ECO:0000313" key="5">
    <source>
        <dbReference type="Proteomes" id="UP000245768"/>
    </source>
</evidence>
<reference evidence="4 5" key="1">
    <citation type="journal article" date="2018" name="Mol. Biol. Evol.">
        <title>Broad Genomic Sampling Reveals a Smut Pathogenic Ancestry of the Fungal Clade Ustilaginomycotina.</title>
        <authorList>
            <person name="Kijpornyongpan T."/>
            <person name="Mondo S.J."/>
            <person name="Barry K."/>
            <person name="Sandor L."/>
            <person name="Lee J."/>
            <person name="Lipzen A."/>
            <person name="Pangilinan J."/>
            <person name="LaButti K."/>
            <person name="Hainaut M."/>
            <person name="Henrissat B."/>
            <person name="Grigoriev I.V."/>
            <person name="Spatafora J.W."/>
            <person name="Aime M.C."/>
        </authorList>
    </citation>
    <scope>NUCLEOTIDE SEQUENCE [LARGE SCALE GENOMIC DNA]</scope>
    <source>
        <strain evidence="4 5">MCA 4198</strain>
    </source>
</reference>
<dbReference type="GO" id="GO:0046872">
    <property type="term" value="F:metal ion binding"/>
    <property type="evidence" value="ECO:0007669"/>
    <property type="project" value="UniProtKB-KW"/>
</dbReference>
<protein>
    <submittedName>
        <fullName evidence="4">Putative mitochondrion protein</fullName>
    </submittedName>
</protein>
<dbReference type="PANTHER" id="PTHR11820:SF7">
    <property type="entry name" value="ACYLPYRUVASE FAHD1, MITOCHONDRIAL"/>
    <property type="match status" value="1"/>
</dbReference>
<dbReference type="OrthoDB" id="74910at2759"/>
<comment type="similarity">
    <text evidence="1">Belongs to the FAH family.</text>
</comment>
<dbReference type="Proteomes" id="UP000245768">
    <property type="component" value="Unassembled WGS sequence"/>
</dbReference>
<proteinExistence type="inferred from homology"/>
<dbReference type="InterPro" id="IPR011234">
    <property type="entry name" value="Fumarylacetoacetase-like_C"/>
</dbReference>
<evidence type="ECO:0000256" key="1">
    <source>
        <dbReference type="ARBA" id="ARBA00010211"/>
    </source>
</evidence>
<dbReference type="InterPro" id="IPR036663">
    <property type="entry name" value="Fumarylacetoacetase_C_sf"/>
</dbReference>
<keyword evidence="2" id="KW-0479">Metal-binding</keyword>
<dbReference type="GeneID" id="37046972"/>
<name>A0A316YNB5_9BASI</name>
<dbReference type="PANTHER" id="PTHR11820">
    <property type="entry name" value="ACYLPYRUVASE"/>
    <property type="match status" value="1"/>
</dbReference>
<dbReference type="Gene3D" id="3.90.850.10">
    <property type="entry name" value="Fumarylacetoacetase-like, C-terminal domain"/>
    <property type="match status" value="1"/>
</dbReference>
<dbReference type="InParanoid" id="A0A316YNB5"/>
<organism evidence="4 5">
    <name type="scientific">Acaromyces ingoldii</name>
    <dbReference type="NCBI Taxonomy" id="215250"/>
    <lineage>
        <taxon>Eukaryota</taxon>
        <taxon>Fungi</taxon>
        <taxon>Dikarya</taxon>
        <taxon>Basidiomycota</taxon>
        <taxon>Ustilaginomycotina</taxon>
        <taxon>Exobasidiomycetes</taxon>
        <taxon>Exobasidiales</taxon>
        <taxon>Cryptobasidiaceae</taxon>
        <taxon>Acaromyces</taxon>
    </lineage>
</organism>
<dbReference type="Pfam" id="PF01557">
    <property type="entry name" value="FAA_hydrolase"/>
    <property type="match status" value="1"/>
</dbReference>
<keyword evidence="5" id="KW-1185">Reference proteome</keyword>
<evidence type="ECO:0000256" key="2">
    <source>
        <dbReference type="ARBA" id="ARBA00022723"/>
    </source>
</evidence>
<dbReference type="EMBL" id="KZ819636">
    <property type="protein sequence ID" value="PWN90867.1"/>
    <property type="molecule type" value="Genomic_DNA"/>
</dbReference>
<evidence type="ECO:0000259" key="3">
    <source>
        <dbReference type="Pfam" id="PF01557"/>
    </source>
</evidence>
<dbReference type="SUPFAM" id="SSF56529">
    <property type="entry name" value="FAH"/>
    <property type="match status" value="1"/>
</dbReference>
<dbReference type="GO" id="GO:0005739">
    <property type="term" value="C:mitochondrion"/>
    <property type="evidence" value="ECO:0007669"/>
    <property type="project" value="TreeGrafter"/>
</dbReference>
<dbReference type="GO" id="GO:0018773">
    <property type="term" value="F:acetylpyruvate hydrolase activity"/>
    <property type="evidence" value="ECO:0007669"/>
    <property type="project" value="TreeGrafter"/>
</dbReference>